<keyword evidence="3 5" id="KW-1133">Transmembrane helix</keyword>
<feature type="domain" description="SUN" evidence="6">
    <location>
        <begin position="163"/>
        <end position="346"/>
    </location>
</feature>
<gene>
    <name evidence="7" type="ORF">M422DRAFT_56536</name>
</gene>
<dbReference type="PANTHER" id="PTHR12911">
    <property type="entry name" value="SAD1/UNC-84-LIKE PROTEIN-RELATED"/>
    <property type="match status" value="1"/>
</dbReference>
<dbReference type="OrthoDB" id="342281at2759"/>
<dbReference type="GO" id="GO:0034993">
    <property type="term" value="C:meiotic nuclear membrane microtubule tethering complex"/>
    <property type="evidence" value="ECO:0007669"/>
    <property type="project" value="TreeGrafter"/>
</dbReference>
<evidence type="ECO:0000256" key="5">
    <source>
        <dbReference type="SAM" id="Phobius"/>
    </source>
</evidence>
<dbReference type="PROSITE" id="PS51469">
    <property type="entry name" value="SUN"/>
    <property type="match status" value="1"/>
</dbReference>
<dbReference type="InterPro" id="IPR012919">
    <property type="entry name" value="SUN_dom"/>
</dbReference>
<sequence>MGHTIKDKMRRHVRNGMFTILTILCLSIITLLRNNPEKTENSKSPGDLSRFIDGSNIVNMRVEHLIDKESLYQSEEILGSPGRSSMEYTSLPGDSRSVGIYLDEKAQSPPQIDIPDIEGLSSIDRSSHRKSNMGICQAFQCLIQYNHCDIDHRPALPKLSYKGARESTPISTPNLAIGSQIIINFTSRTYRSGSPYVKISDPVSILRTSGRQEGLWAFMGSQGFVGIRLNRMTKITGFTIEHIPSKMFAAPRQMEVWGLLEGQWRECIQQLPMYISSPTGFPASVVFQPSIRLANFTYDIYDNLVQSYRIDKRFVDSDVKFSKLLLVVNNNWGETDFTCIYRLRIH</sequence>
<dbReference type="Pfam" id="PF07738">
    <property type="entry name" value="Sad1_UNC"/>
    <property type="match status" value="1"/>
</dbReference>
<accession>A0A0C9TQ91</accession>
<evidence type="ECO:0000256" key="2">
    <source>
        <dbReference type="ARBA" id="ARBA00022692"/>
    </source>
</evidence>
<protein>
    <recommendedName>
        <fullName evidence="6">SUN domain-containing protein</fullName>
    </recommendedName>
</protein>
<comment type="subcellular location">
    <subcellularLocation>
        <location evidence="1">Membrane</location>
    </subcellularLocation>
</comment>
<evidence type="ECO:0000256" key="4">
    <source>
        <dbReference type="ARBA" id="ARBA00023136"/>
    </source>
</evidence>
<reference evidence="7 8" key="1">
    <citation type="submission" date="2014-06" db="EMBL/GenBank/DDBJ databases">
        <title>Evolutionary Origins and Diversification of the Mycorrhizal Mutualists.</title>
        <authorList>
            <consortium name="DOE Joint Genome Institute"/>
            <consortium name="Mycorrhizal Genomics Consortium"/>
            <person name="Kohler A."/>
            <person name="Kuo A."/>
            <person name="Nagy L.G."/>
            <person name="Floudas D."/>
            <person name="Copeland A."/>
            <person name="Barry K.W."/>
            <person name="Cichocki N."/>
            <person name="Veneault-Fourrey C."/>
            <person name="LaButti K."/>
            <person name="Lindquist E.A."/>
            <person name="Lipzen A."/>
            <person name="Lundell T."/>
            <person name="Morin E."/>
            <person name="Murat C."/>
            <person name="Riley R."/>
            <person name="Ohm R."/>
            <person name="Sun H."/>
            <person name="Tunlid A."/>
            <person name="Henrissat B."/>
            <person name="Grigoriev I.V."/>
            <person name="Hibbett D.S."/>
            <person name="Martin F."/>
        </authorList>
    </citation>
    <scope>NUCLEOTIDE SEQUENCE [LARGE SCALE GENOMIC DNA]</scope>
    <source>
        <strain evidence="7 8">SS14</strain>
    </source>
</reference>
<feature type="transmembrane region" description="Helical" evidence="5">
    <location>
        <begin position="12"/>
        <end position="32"/>
    </location>
</feature>
<dbReference type="InterPro" id="IPR045119">
    <property type="entry name" value="SUN1-5"/>
</dbReference>
<keyword evidence="8" id="KW-1185">Reference proteome</keyword>
<evidence type="ECO:0000256" key="3">
    <source>
        <dbReference type="ARBA" id="ARBA00022989"/>
    </source>
</evidence>
<dbReference type="Gene3D" id="2.60.120.260">
    <property type="entry name" value="Galactose-binding domain-like"/>
    <property type="match status" value="1"/>
</dbReference>
<dbReference type="GO" id="GO:0043495">
    <property type="term" value="F:protein-membrane adaptor activity"/>
    <property type="evidence" value="ECO:0007669"/>
    <property type="project" value="TreeGrafter"/>
</dbReference>
<evidence type="ECO:0000256" key="1">
    <source>
        <dbReference type="ARBA" id="ARBA00004370"/>
    </source>
</evidence>
<dbReference type="AlphaFoldDB" id="A0A0C9TQ91"/>
<keyword evidence="2 5" id="KW-0812">Transmembrane</keyword>
<proteinExistence type="predicted"/>
<evidence type="ECO:0000259" key="6">
    <source>
        <dbReference type="PROSITE" id="PS51469"/>
    </source>
</evidence>
<dbReference type="HOGENOM" id="CLU_068945_0_0_1"/>
<dbReference type="PANTHER" id="PTHR12911:SF8">
    <property type="entry name" value="KLAROID PROTEIN-RELATED"/>
    <property type="match status" value="1"/>
</dbReference>
<name>A0A0C9TQ91_SPHS4</name>
<evidence type="ECO:0000313" key="7">
    <source>
        <dbReference type="EMBL" id="KIJ24109.1"/>
    </source>
</evidence>
<evidence type="ECO:0000313" key="8">
    <source>
        <dbReference type="Proteomes" id="UP000054279"/>
    </source>
</evidence>
<organism evidence="7 8">
    <name type="scientific">Sphaerobolus stellatus (strain SS14)</name>
    <dbReference type="NCBI Taxonomy" id="990650"/>
    <lineage>
        <taxon>Eukaryota</taxon>
        <taxon>Fungi</taxon>
        <taxon>Dikarya</taxon>
        <taxon>Basidiomycota</taxon>
        <taxon>Agaricomycotina</taxon>
        <taxon>Agaricomycetes</taxon>
        <taxon>Phallomycetidae</taxon>
        <taxon>Geastrales</taxon>
        <taxon>Sphaerobolaceae</taxon>
        <taxon>Sphaerobolus</taxon>
    </lineage>
</organism>
<dbReference type="EMBL" id="KN837532">
    <property type="protein sequence ID" value="KIJ24109.1"/>
    <property type="molecule type" value="Genomic_DNA"/>
</dbReference>
<dbReference type="Proteomes" id="UP000054279">
    <property type="component" value="Unassembled WGS sequence"/>
</dbReference>
<keyword evidence="4 5" id="KW-0472">Membrane</keyword>